<dbReference type="SUPFAM" id="SSF54495">
    <property type="entry name" value="UBC-like"/>
    <property type="match status" value="1"/>
</dbReference>
<sequence>MSLSDLNIYSPKSKDMNVDRSAAVKRLQKELMELMVCGDKSISAFPDGENLFRWIATIDGPKDTVYDKLSYRMAIKFSAHYPFKAPQVKFLNHCFHPNISPLGDICLDILKENWSALYDVRTILLSIQSLLGEPNLDSPLDQQAAKLWGQDDDYRKIVMEKVKQQIHD</sequence>
<dbReference type="CDD" id="cd23791">
    <property type="entry name" value="UBCc_UBE2C"/>
    <property type="match status" value="1"/>
</dbReference>
<keyword evidence="2" id="KW-1185">Reference proteome</keyword>
<dbReference type="InterPro" id="IPR050113">
    <property type="entry name" value="Ub_conjugating_enzyme"/>
</dbReference>
<name>A0A6P6Y3P4_DERPT</name>
<dbReference type="CTD" id="44118"/>
<keyword evidence="1" id="KW-0067">ATP-binding</keyword>
<dbReference type="PROSITE" id="PS50127">
    <property type="entry name" value="UBC_2"/>
    <property type="match status" value="1"/>
</dbReference>
<dbReference type="Proteomes" id="UP000515146">
    <property type="component" value="Unplaced"/>
</dbReference>
<protein>
    <submittedName>
        <fullName evidence="3">Ubiquitin-conjugating enzyme E2 C-like</fullName>
    </submittedName>
</protein>
<dbReference type="InterPro" id="IPR000608">
    <property type="entry name" value="UBC"/>
</dbReference>
<dbReference type="Pfam" id="PF00179">
    <property type="entry name" value="UQ_con"/>
    <property type="match status" value="1"/>
</dbReference>
<comment type="similarity">
    <text evidence="1">Belongs to the ubiquitin-conjugating enzyme family.</text>
</comment>
<dbReference type="OrthoDB" id="10253686at2759"/>
<evidence type="ECO:0000313" key="2">
    <source>
        <dbReference type="Proteomes" id="UP000515146"/>
    </source>
</evidence>
<gene>
    <name evidence="3" type="primary">LOC113794205</name>
</gene>
<dbReference type="PANTHER" id="PTHR24067">
    <property type="entry name" value="UBIQUITIN-CONJUGATING ENZYME E2"/>
    <property type="match status" value="1"/>
</dbReference>
<dbReference type="Gene3D" id="3.10.110.10">
    <property type="entry name" value="Ubiquitin Conjugating Enzyme"/>
    <property type="match status" value="1"/>
</dbReference>
<dbReference type="GO" id="GO:0016740">
    <property type="term" value="F:transferase activity"/>
    <property type="evidence" value="ECO:0007669"/>
    <property type="project" value="UniProtKB-KW"/>
</dbReference>
<keyword evidence="1" id="KW-0833">Ubl conjugation pathway</keyword>
<dbReference type="FunCoup" id="A0A6P6Y3P4">
    <property type="interactions" value="715"/>
</dbReference>
<dbReference type="GO" id="GO:0005524">
    <property type="term" value="F:ATP binding"/>
    <property type="evidence" value="ECO:0007669"/>
    <property type="project" value="UniProtKB-UniRule"/>
</dbReference>
<evidence type="ECO:0000256" key="1">
    <source>
        <dbReference type="RuleBase" id="RU362109"/>
    </source>
</evidence>
<dbReference type="GeneID" id="113794205"/>
<accession>A0A6P6Y3P4</accession>
<dbReference type="InterPro" id="IPR016135">
    <property type="entry name" value="UBQ-conjugating_enzyme/RWD"/>
</dbReference>
<evidence type="ECO:0000313" key="3">
    <source>
        <dbReference type="RefSeq" id="XP_027200107.1"/>
    </source>
</evidence>
<dbReference type="PROSITE" id="PS00183">
    <property type="entry name" value="UBC_1"/>
    <property type="match status" value="1"/>
</dbReference>
<dbReference type="AlphaFoldDB" id="A0A6P6Y3P4"/>
<dbReference type="InterPro" id="IPR023313">
    <property type="entry name" value="UBQ-conjugating_AS"/>
</dbReference>
<reference evidence="3" key="1">
    <citation type="submission" date="2025-08" db="UniProtKB">
        <authorList>
            <consortium name="RefSeq"/>
        </authorList>
    </citation>
    <scope>IDENTIFICATION</scope>
    <source>
        <strain evidence="3">Airmid</strain>
    </source>
</reference>
<dbReference type="InParanoid" id="A0A6P6Y3P4"/>
<dbReference type="RefSeq" id="XP_027200107.1">
    <property type="nucleotide sequence ID" value="XM_027344306.1"/>
</dbReference>
<keyword evidence="1" id="KW-0547">Nucleotide-binding</keyword>
<dbReference type="SMART" id="SM00212">
    <property type="entry name" value="UBCc"/>
    <property type="match status" value="1"/>
</dbReference>
<dbReference type="OMA" id="PKDNHAV"/>
<organism evidence="2 3">
    <name type="scientific">Dermatophagoides pteronyssinus</name>
    <name type="common">European house dust mite</name>
    <dbReference type="NCBI Taxonomy" id="6956"/>
    <lineage>
        <taxon>Eukaryota</taxon>
        <taxon>Metazoa</taxon>
        <taxon>Ecdysozoa</taxon>
        <taxon>Arthropoda</taxon>
        <taxon>Chelicerata</taxon>
        <taxon>Arachnida</taxon>
        <taxon>Acari</taxon>
        <taxon>Acariformes</taxon>
        <taxon>Sarcoptiformes</taxon>
        <taxon>Astigmata</taxon>
        <taxon>Psoroptidia</taxon>
        <taxon>Analgoidea</taxon>
        <taxon>Pyroglyphidae</taxon>
        <taxon>Dermatophagoidinae</taxon>
        <taxon>Dermatophagoides</taxon>
    </lineage>
</organism>
<dbReference type="KEGG" id="dpte:113794205"/>
<proteinExistence type="inferred from homology"/>